<evidence type="ECO:0000313" key="4">
    <source>
        <dbReference type="Proteomes" id="UP001155034"/>
    </source>
</evidence>
<dbReference type="RefSeq" id="WP_013060381.1">
    <property type="nucleotide sequence ID" value="NZ_JANTYZ010000035.1"/>
</dbReference>
<feature type="domain" description="Insertion element IS402-like" evidence="2">
    <location>
        <begin position="10"/>
        <end position="77"/>
    </location>
</feature>
<gene>
    <name evidence="3" type="ORF">GGP82_003638</name>
</gene>
<dbReference type="PANTHER" id="PTHR30007:SF0">
    <property type="entry name" value="TRANSPOSASE"/>
    <property type="match status" value="1"/>
</dbReference>
<sequence>MRQKRYSSDLTDSQWEIIKPYFPTARRRQHDLRREVLDAILYVVKTGCQWRMLPGEFAPWQTVYYYFDQWREEGRLQCLLSALRRTVRREAGREGEPSALIIDCQSVQTSRSGGIASFDAYKHVKGRKRHIVTDTQGLPWNVLVHAAGDHESQWALHALKPVESWTDRVETVFADSAYQGLGNEIESDLDWSMSIVEPEGEKSGFSVDPKRWIIERTFSWLGGWRRLNRDYERHTDSSETMVRAALAKIALNRLV</sequence>
<dbReference type="Pfam" id="PF01609">
    <property type="entry name" value="DDE_Tnp_1"/>
    <property type="match status" value="1"/>
</dbReference>
<protein>
    <submittedName>
        <fullName evidence="3">Transposase</fullName>
    </submittedName>
</protein>
<dbReference type="Pfam" id="PF13340">
    <property type="entry name" value="DUF4096"/>
    <property type="match status" value="1"/>
</dbReference>
<dbReference type="PANTHER" id="PTHR30007">
    <property type="entry name" value="PHP DOMAIN PROTEIN"/>
    <property type="match status" value="1"/>
</dbReference>
<dbReference type="GO" id="GO:0006313">
    <property type="term" value="P:DNA transposition"/>
    <property type="evidence" value="ECO:0007669"/>
    <property type="project" value="InterPro"/>
</dbReference>
<organism evidence="3 4">
    <name type="scientific">Salinibacter ruber</name>
    <dbReference type="NCBI Taxonomy" id="146919"/>
    <lineage>
        <taxon>Bacteria</taxon>
        <taxon>Pseudomonadati</taxon>
        <taxon>Rhodothermota</taxon>
        <taxon>Rhodothermia</taxon>
        <taxon>Rhodothermales</taxon>
        <taxon>Salinibacteraceae</taxon>
        <taxon>Salinibacter</taxon>
    </lineage>
</organism>
<dbReference type="EMBL" id="JANTYZ010000035">
    <property type="protein sequence ID" value="MCS3867054.1"/>
    <property type="molecule type" value="Genomic_DNA"/>
</dbReference>
<comment type="caution">
    <text evidence="3">The sequence shown here is derived from an EMBL/GenBank/DDBJ whole genome shotgun (WGS) entry which is preliminary data.</text>
</comment>
<dbReference type="GO" id="GO:0004803">
    <property type="term" value="F:transposase activity"/>
    <property type="evidence" value="ECO:0007669"/>
    <property type="project" value="InterPro"/>
</dbReference>
<dbReference type="AlphaFoldDB" id="A0A9X2Z1V7"/>
<dbReference type="Proteomes" id="UP001155034">
    <property type="component" value="Unassembled WGS sequence"/>
</dbReference>
<dbReference type="NCBIfam" id="NF033580">
    <property type="entry name" value="transpos_IS5_3"/>
    <property type="match status" value="1"/>
</dbReference>
<evidence type="ECO:0000313" key="3">
    <source>
        <dbReference type="EMBL" id="MCS3867054.1"/>
    </source>
</evidence>
<accession>A0A9X2Z1V7</accession>
<dbReference type="GO" id="GO:0003677">
    <property type="term" value="F:DNA binding"/>
    <property type="evidence" value="ECO:0007669"/>
    <property type="project" value="InterPro"/>
</dbReference>
<dbReference type="InterPro" id="IPR025161">
    <property type="entry name" value="IS402-like_dom"/>
</dbReference>
<reference evidence="3" key="1">
    <citation type="submission" date="2022-08" db="EMBL/GenBank/DDBJ databases">
        <title>Genomic Encyclopedia of Type Strains, Phase V (KMG-V): Genome sequencing to study the core and pangenomes of soil and plant-associated prokaryotes.</title>
        <authorList>
            <person name="Whitman W."/>
        </authorList>
    </citation>
    <scope>NUCLEOTIDE SEQUENCE</scope>
    <source>
        <strain evidence="3">SP2016B</strain>
    </source>
</reference>
<dbReference type="InterPro" id="IPR002559">
    <property type="entry name" value="Transposase_11"/>
</dbReference>
<evidence type="ECO:0000259" key="1">
    <source>
        <dbReference type="Pfam" id="PF01609"/>
    </source>
</evidence>
<proteinExistence type="predicted"/>
<feature type="domain" description="Transposase IS4-like" evidence="1">
    <location>
        <begin position="96"/>
        <end position="247"/>
    </location>
</feature>
<name>A0A9X2Z1V7_9BACT</name>
<evidence type="ECO:0000259" key="2">
    <source>
        <dbReference type="Pfam" id="PF13340"/>
    </source>
</evidence>